<keyword evidence="4" id="KW-0106">Calcium</keyword>
<dbReference type="Pfam" id="PF13499">
    <property type="entry name" value="EF-hand_7"/>
    <property type="match status" value="1"/>
</dbReference>
<gene>
    <name evidence="8" type="ORF">PCOR1329_LOCUS31971</name>
</gene>
<keyword evidence="2" id="KW-0479">Metal-binding</keyword>
<dbReference type="PROSITE" id="PS00018">
    <property type="entry name" value="EF_HAND_1"/>
    <property type="match status" value="3"/>
</dbReference>
<evidence type="ECO:0000259" key="7">
    <source>
        <dbReference type="PROSITE" id="PS50222"/>
    </source>
</evidence>
<dbReference type="Proteomes" id="UP001189429">
    <property type="component" value="Unassembled WGS sequence"/>
</dbReference>
<evidence type="ECO:0000313" key="8">
    <source>
        <dbReference type="EMBL" id="CAK0834585.1"/>
    </source>
</evidence>
<feature type="domain" description="EF-hand" evidence="7">
    <location>
        <begin position="110"/>
        <end position="145"/>
    </location>
</feature>
<evidence type="ECO:0000256" key="4">
    <source>
        <dbReference type="ARBA" id="ARBA00022837"/>
    </source>
</evidence>
<name>A0ABN9SRI0_9DINO</name>
<feature type="domain" description="EF-hand" evidence="7">
    <location>
        <begin position="81"/>
        <end position="109"/>
    </location>
</feature>
<protein>
    <recommendedName>
        <fullName evidence="1">Calmodulin</fullName>
    </recommendedName>
</protein>
<feature type="compositionally biased region" description="Polar residues" evidence="6">
    <location>
        <begin position="536"/>
        <end position="553"/>
    </location>
</feature>
<proteinExistence type="predicted"/>
<dbReference type="InterPro" id="IPR050230">
    <property type="entry name" value="CALM/Myosin/TropC-like"/>
</dbReference>
<comment type="caution">
    <text evidence="8">The sequence shown here is derived from an EMBL/GenBank/DDBJ whole genome shotgun (WGS) entry which is preliminary data.</text>
</comment>
<dbReference type="CDD" id="cd00051">
    <property type="entry name" value="EFh"/>
    <property type="match status" value="1"/>
</dbReference>
<dbReference type="SMART" id="SM00054">
    <property type="entry name" value="EFh"/>
    <property type="match status" value="3"/>
</dbReference>
<feature type="region of interest" description="Disordered" evidence="6">
    <location>
        <begin position="211"/>
        <end position="231"/>
    </location>
</feature>
<evidence type="ECO:0000256" key="2">
    <source>
        <dbReference type="ARBA" id="ARBA00022723"/>
    </source>
</evidence>
<keyword evidence="3" id="KW-0677">Repeat</keyword>
<dbReference type="SUPFAM" id="SSF47473">
    <property type="entry name" value="EF-hand"/>
    <property type="match status" value="1"/>
</dbReference>
<dbReference type="EMBL" id="CAUYUJ010012780">
    <property type="protein sequence ID" value="CAK0834585.1"/>
    <property type="molecule type" value="Genomic_DNA"/>
</dbReference>
<evidence type="ECO:0000313" key="9">
    <source>
        <dbReference type="Proteomes" id="UP001189429"/>
    </source>
</evidence>
<sequence length="553" mass="59659">MPASRAYFERAVQGGFSTQLQMLDQGPLGLARQNVATRKRLGRAAPAPALAPARTASSAPLQSSSRRLLPLSASSGGAGAEVFSRFDEDCNDSISVHELGAMLRYMGFAVTIADLHLLIAQVDVDRSGDLDFREFIRLMRLHRRTELNRLRSIFARHEGGDAPSGRLAASVLPDALTAAIGFGLPPVLIQALPLILGQAQEKRATLKELAACSPQENPTPRSPRGPLSSAAALPELSDSRNSLMAALQKKVITAPEVPIADINKLGRGEVVKVIGDVSKVKEACESAGLTDKNNVARGAATGSFLHVVDKDVIAGTVRCHSSLHGDLWFALPALCETRASREIADAFAGSLPALQSCGNQGVDFDSFVELADLFRVVRNVWDRMKAGFSDMEIKRFRDVFARYDSDGSGDIDEKEIMALLGHIGIEIKTKANQQAISESLEKARKLAAEAGVQSAAGQNVHSFWEFVQLMRIERTKRDRKYEDMVEETSSNLNFDPAEVAQFREIFILGGGSTGRGSRAGGIGASRRSRTEPTGARSRTSSATAWNRISPRSP</sequence>
<evidence type="ECO:0000256" key="5">
    <source>
        <dbReference type="ARBA" id="ARBA00022990"/>
    </source>
</evidence>
<dbReference type="PANTHER" id="PTHR23048:SF0">
    <property type="entry name" value="CALMODULIN LIKE 3"/>
    <property type="match status" value="1"/>
</dbReference>
<evidence type="ECO:0000256" key="6">
    <source>
        <dbReference type="SAM" id="MobiDB-lite"/>
    </source>
</evidence>
<feature type="region of interest" description="Disordered" evidence="6">
    <location>
        <begin position="513"/>
        <end position="553"/>
    </location>
</feature>
<evidence type="ECO:0000256" key="3">
    <source>
        <dbReference type="ARBA" id="ARBA00022737"/>
    </source>
</evidence>
<evidence type="ECO:0000256" key="1">
    <source>
        <dbReference type="ARBA" id="ARBA00020786"/>
    </source>
</evidence>
<feature type="region of interest" description="Disordered" evidence="6">
    <location>
        <begin position="43"/>
        <end position="64"/>
    </location>
</feature>
<dbReference type="PROSITE" id="PS50222">
    <property type="entry name" value="EF_HAND_2"/>
    <property type="match status" value="3"/>
</dbReference>
<feature type="compositionally biased region" description="Gly residues" evidence="6">
    <location>
        <begin position="513"/>
        <end position="523"/>
    </location>
</feature>
<feature type="domain" description="EF-hand" evidence="7">
    <location>
        <begin position="391"/>
        <end position="426"/>
    </location>
</feature>
<keyword evidence="5" id="KW-0007">Acetylation</keyword>
<reference evidence="8" key="1">
    <citation type="submission" date="2023-10" db="EMBL/GenBank/DDBJ databases">
        <authorList>
            <person name="Chen Y."/>
            <person name="Shah S."/>
            <person name="Dougan E. K."/>
            <person name="Thang M."/>
            <person name="Chan C."/>
        </authorList>
    </citation>
    <scope>NUCLEOTIDE SEQUENCE [LARGE SCALE GENOMIC DNA]</scope>
</reference>
<dbReference type="Pfam" id="PF13202">
    <property type="entry name" value="EF-hand_5"/>
    <property type="match status" value="1"/>
</dbReference>
<keyword evidence="9" id="KW-1185">Reference proteome</keyword>
<dbReference type="InterPro" id="IPR018247">
    <property type="entry name" value="EF_Hand_1_Ca_BS"/>
</dbReference>
<organism evidence="8 9">
    <name type="scientific">Prorocentrum cordatum</name>
    <dbReference type="NCBI Taxonomy" id="2364126"/>
    <lineage>
        <taxon>Eukaryota</taxon>
        <taxon>Sar</taxon>
        <taxon>Alveolata</taxon>
        <taxon>Dinophyceae</taxon>
        <taxon>Prorocentrales</taxon>
        <taxon>Prorocentraceae</taxon>
        <taxon>Prorocentrum</taxon>
    </lineage>
</organism>
<dbReference type="InterPro" id="IPR011992">
    <property type="entry name" value="EF-hand-dom_pair"/>
</dbReference>
<accession>A0ABN9SRI0</accession>
<dbReference type="InterPro" id="IPR002048">
    <property type="entry name" value="EF_hand_dom"/>
</dbReference>
<dbReference type="PANTHER" id="PTHR23048">
    <property type="entry name" value="MYOSIN LIGHT CHAIN 1, 3"/>
    <property type="match status" value="1"/>
</dbReference>
<dbReference type="Gene3D" id="1.10.238.10">
    <property type="entry name" value="EF-hand"/>
    <property type="match status" value="2"/>
</dbReference>